<dbReference type="InterPro" id="IPR002048">
    <property type="entry name" value="EF_hand_dom"/>
</dbReference>
<dbReference type="GO" id="GO:0005509">
    <property type="term" value="F:calcium ion binding"/>
    <property type="evidence" value="ECO:0007669"/>
    <property type="project" value="InterPro"/>
</dbReference>
<feature type="region of interest" description="Disordered" evidence="6">
    <location>
        <begin position="982"/>
        <end position="1008"/>
    </location>
</feature>
<keyword evidence="10" id="KW-1185">Reference proteome</keyword>
<dbReference type="Proteomes" id="UP000383932">
    <property type="component" value="Unassembled WGS sequence"/>
</dbReference>
<evidence type="ECO:0000256" key="6">
    <source>
        <dbReference type="SAM" id="MobiDB-lite"/>
    </source>
</evidence>
<dbReference type="InterPro" id="IPR040241">
    <property type="entry name" value="TRP_Flc/Pkd2-like"/>
</dbReference>
<dbReference type="CDD" id="cd00051">
    <property type="entry name" value="EFh"/>
    <property type="match status" value="2"/>
</dbReference>
<feature type="region of interest" description="Disordered" evidence="6">
    <location>
        <begin position="1036"/>
        <end position="1283"/>
    </location>
</feature>
<feature type="domain" description="EF-hand" evidence="8">
    <location>
        <begin position="144"/>
        <end position="179"/>
    </location>
</feature>
<feature type="domain" description="EF-hand" evidence="8">
    <location>
        <begin position="96"/>
        <end position="131"/>
    </location>
</feature>
<dbReference type="FunFam" id="1.10.238.10:FF:000009">
    <property type="entry name" value="Visinin-like protein 1"/>
    <property type="match status" value="1"/>
</dbReference>
<feature type="domain" description="EF-hand" evidence="8">
    <location>
        <begin position="60"/>
        <end position="95"/>
    </location>
</feature>
<dbReference type="PANTHER" id="PTHR31145:SF6">
    <property type="entry name" value="INTEGRAL MEMBRANE PROTEIN (AFU_ORTHOLOGUE AFUA_7G01610)"/>
    <property type="match status" value="1"/>
</dbReference>
<gene>
    <name evidence="9" type="ORF">CTheo_316</name>
</gene>
<feature type="compositionally biased region" description="Basic residues" evidence="6">
    <location>
        <begin position="943"/>
        <end position="952"/>
    </location>
</feature>
<protein>
    <recommendedName>
        <fullName evidence="5">Calcium-binding protein NCS-1</fullName>
    </recommendedName>
</protein>
<dbReference type="PROSITE" id="PS50222">
    <property type="entry name" value="EF_HAND_2"/>
    <property type="match status" value="3"/>
</dbReference>
<keyword evidence="2" id="KW-0479">Metal-binding</keyword>
<feature type="compositionally biased region" description="Basic and acidic residues" evidence="6">
    <location>
        <begin position="650"/>
        <end position="661"/>
    </location>
</feature>
<feature type="transmembrane region" description="Helical" evidence="7">
    <location>
        <begin position="709"/>
        <end position="728"/>
    </location>
</feature>
<dbReference type="InterPro" id="IPR010308">
    <property type="entry name" value="TRP_C"/>
</dbReference>
<feature type="compositionally biased region" description="Gly residues" evidence="6">
    <location>
        <begin position="1186"/>
        <end position="1197"/>
    </location>
</feature>
<dbReference type="PRINTS" id="PR00450">
    <property type="entry name" value="RECOVERIN"/>
</dbReference>
<comment type="similarity">
    <text evidence="1">Belongs to the recoverin family.</text>
</comment>
<evidence type="ECO:0000259" key="8">
    <source>
        <dbReference type="PROSITE" id="PS50222"/>
    </source>
</evidence>
<evidence type="ECO:0000256" key="3">
    <source>
        <dbReference type="ARBA" id="ARBA00022737"/>
    </source>
</evidence>
<dbReference type="Gene3D" id="1.10.238.10">
    <property type="entry name" value="EF-hand"/>
    <property type="match status" value="1"/>
</dbReference>
<evidence type="ECO:0000256" key="2">
    <source>
        <dbReference type="ARBA" id="ARBA00022723"/>
    </source>
</evidence>
<feature type="transmembrane region" description="Helical" evidence="7">
    <location>
        <begin position="846"/>
        <end position="867"/>
    </location>
</feature>
<feature type="transmembrane region" description="Helical" evidence="7">
    <location>
        <begin position="790"/>
        <end position="809"/>
    </location>
</feature>
<evidence type="ECO:0000256" key="1">
    <source>
        <dbReference type="ARBA" id="ARBA00006049"/>
    </source>
</evidence>
<dbReference type="PANTHER" id="PTHR31145">
    <property type="entry name" value="INTEGRAL MEMBRANE PROTEIN (AFU_ORTHOLOGUE AFUA_7G01610)"/>
    <property type="match status" value="1"/>
</dbReference>
<dbReference type="Pfam" id="PF13833">
    <property type="entry name" value="EF-hand_8"/>
    <property type="match status" value="1"/>
</dbReference>
<name>A0A5N5QXK0_9AGAM</name>
<proteinExistence type="inferred from homology"/>
<evidence type="ECO:0000256" key="7">
    <source>
        <dbReference type="SAM" id="Phobius"/>
    </source>
</evidence>
<dbReference type="Pfam" id="PF06011">
    <property type="entry name" value="TRP"/>
    <property type="match status" value="1"/>
</dbReference>
<feature type="region of interest" description="Disordered" evidence="6">
    <location>
        <begin position="942"/>
        <end position="970"/>
    </location>
</feature>
<feature type="region of interest" description="Disordered" evidence="6">
    <location>
        <begin position="636"/>
        <end position="674"/>
    </location>
</feature>
<feature type="transmembrane region" description="Helical" evidence="7">
    <location>
        <begin position="879"/>
        <end position="902"/>
    </location>
</feature>
<feature type="compositionally biased region" description="Polar residues" evidence="6">
    <location>
        <begin position="955"/>
        <end position="965"/>
    </location>
</feature>
<feature type="transmembrane region" description="Helical" evidence="7">
    <location>
        <begin position="821"/>
        <end position="840"/>
    </location>
</feature>
<keyword evidence="4" id="KW-0106">Calcium</keyword>
<dbReference type="SMART" id="SM00054">
    <property type="entry name" value="EFh"/>
    <property type="match status" value="3"/>
</dbReference>
<dbReference type="PROSITE" id="PS00018">
    <property type="entry name" value="EF_HAND_1"/>
    <property type="match status" value="2"/>
</dbReference>
<keyword evidence="7" id="KW-0812">Transmembrane</keyword>
<organism evidence="9 10">
    <name type="scientific">Ceratobasidium theobromae</name>
    <dbReference type="NCBI Taxonomy" id="1582974"/>
    <lineage>
        <taxon>Eukaryota</taxon>
        <taxon>Fungi</taxon>
        <taxon>Dikarya</taxon>
        <taxon>Basidiomycota</taxon>
        <taxon>Agaricomycotina</taxon>
        <taxon>Agaricomycetes</taxon>
        <taxon>Cantharellales</taxon>
        <taxon>Ceratobasidiaceae</taxon>
        <taxon>Ceratobasidium</taxon>
    </lineage>
</organism>
<reference evidence="9 10" key="1">
    <citation type="journal article" date="2019" name="Fungal Biol. Biotechnol.">
        <title>Draft genome sequence of fastidious pathogen Ceratobasidium theobromae, which causes vascular-streak dieback in Theobroma cacao.</title>
        <authorList>
            <person name="Ali S.S."/>
            <person name="Asman A."/>
            <person name="Shao J."/>
            <person name="Firmansyah A.P."/>
            <person name="Susilo A.W."/>
            <person name="Rosmana A."/>
            <person name="McMahon P."/>
            <person name="Junaid M."/>
            <person name="Guest D."/>
            <person name="Kheng T.Y."/>
            <person name="Meinhardt L.W."/>
            <person name="Bailey B.A."/>
        </authorList>
    </citation>
    <scope>NUCLEOTIDE SEQUENCE [LARGE SCALE GENOMIC DNA]</scope>
    <source>
        <strain evidence="9 10">CT2</strain>
    </source>
</reference>
<feature type="transmembrane region" description="Helical" evidence="7">
    <location>
        <begin position="601"/>
        <end position="626"/>
    </location>
</feature>
<feature type="compositionally biased region" description="Gly residues" evidence="6">
    <location>
        <begin position="1220"/>
        <end position="1248"/>
    </location>
</feature>
<comment type="caution">
    <text evidence="9">The sequence shown here is derived from an EMBL/GenBank/DDBJ whole genome shotgun (WGS) entry which is preliminary data.</text>
</comment>
<keyword evidence="7" id="KW-0472">Membrane</keyword>
<sequence length="1283" mass="139014">MGNKTSKLSPEQLAELQKNTYFDKKELQQWYKGFLKDCPSGQLDKHEFSRIYKQFFPFGDPGQFADYVFNVFDNDKNGTIDFKEFIGALSVTSRGRLDEKLKWAFQLYDIDGDGFITYDEMLQIVRSIYKMTGQMVKLPADEDTPEKRVDKIFRNMDRDKDARLTYDEFVEGSKQDPTIVQYKNRFQLGSCPAACRIPALRIILAQAAMLHFQLLQQTTTTTTMRLLSAVAALAVLVVGARATPNSVPFEDCTSSQTLTDTQYDPAKRINVTSVYAQITDVGDGNGNQLRLSLLAQTGAELIGWSNRTNLSTTLIYTTSIATTDIFSNRTYFCLHVVPPAPNLPQSYTSTDCQIPAGELAFGIQAPVKNNYQLVTLNTRVQVLDTSNPAKELACIDVGVTPIRDVGIGGSFDTAGILFWVSVGLAIAYWVVVGMARIAAAWRRGSWDSNQRWVHIRWAGTVLASAISGERLAASPALIRFATPSMRDIIFHTQWCACLAMVAVEWPDFVYPILSNTAWSHLLYNVTIIQGADSSLEHWWPLRTPAYNPPDTFSAQLANTTSPLYIDSEAPNTLFTFPTYPNQMRRGIPALAAAVGLREQDLFGMCVSTFLAIVGSALVISVFIWAVDWLISSVVSGKSTSRPRGLTLPNGDRDRDTKDGHFSPRSPSPESQLYQSATARSAGHGHARRGWWRYRLGQSSFHGSVLHGNLVRLLLLFHLPVTIFSCYQFTLGRSTATNLSIVFAALTFAVFSVGIPLFLIYRVTTTPTGKLYDATRTLLALGPLYNHYGHGSQLFAGMYFANNIAVGSVIGAGQKSGTAQSIIILVIEVASALATSIWLPWGKGAHMSLISFLFCVLRIISSVLLVILSPAVAIGDSAGAWIAYAILIIAGLIYLTFVVVLFVKILEGLVRLVFKVSFDRSHHSVDTGLFGALGLAGCCGAQSRGKRRTRGHRYQLSGSMSGSGNSKAKLMSRTSGGVEYPVNYPPPGNPNYPPPNGLTTYPPVPAPQSYLRPEQVWQPYQEADEDDAGHIMQSWHHLSNAPGQNPQVPAASQPGPGYQPVPTAVPSTGSANPGFARVKGGRAHYDSPFAIRAPARPSPLSSQVHLPPGARPPEQPAGIRQHARTRSQTAVVEDATRPVPLAPSALPPPQIIATDEDDSPASSEPTRRRFWFGRGGGREGSYDDTSSGGGGGGGGSGGKPSLWRFGKRRRGSEADVDWMGGNSGPSKSGGGGFVVMRKGAGGNAPGGNAGSEESGEASKPSFSVIRQPRPGTGGSGTTRNSTVG</sequence>
<dbReference type="Pfam" id="PF13499">
    <property type="entry name" value="EF-hand_7"/>
    <property type="match status" value="1"/>
</dbReference>
<dbReference type="OrthoDB" id="5312224at2759"/>
<evidence type="ECO:0000256" key="5">
    <source>
        <dbReference type="ARBA" id="ARBA00071944"/>
    </source>
</evidence>
<feature type="compositionally biased region" description="Pro residues" evidence="6">
    <location>
        <begin position="982"/>
        <end position="1005"/>
    </location>
</feature>
<keyword evidence="3" id="KW-0677">Repeat</keyword>
<dbReference type="SUPFAM" id="SSF47473">
    <property type="entry name" value="EF-hand"/>
    <property type="match status" value="1"/>
</dbReference>
<dbReference type="InterPro" id="IPR011992">
    <property type="entry name" value="EF-hand-dom_pair"/>
</dbReference>
<dbReference type="GO" id="GO:0016020">
    <property type="term" value="C:membrane"/>
    <property type="evidence" value="ECO:0007669"/>
    <property type="project" value="TreeGrafter"/>
</dbReference>
<evidence type="ECO:0000313" key="10">
    <source>
        <dbReference type="Proteomes" id="UP000383932"/>
    </source>
</evidence>
<feature type="transmembrane region" description="Helical" evidence="7">
    <location>
        <begin position="740"/>
        <end position="760"/>
    </location>
</feature>
<feature type="transmembrane region" description="Helical" evidence="7">
    <location>
        <begin position="416"/>
        <end position="441"/>
    </location>
</feature>
<accession>A0A5N5QXK0</accession>
<dbReference type="InterPro" id="IPR018247">
    <property type="entry name" value="EF_Hand_1_Ca_BS"/>
</dbReference>
<keyword evidence="7" id="KW-1133">Transmembrane helix</keyword>
<evidence type="ECO:0000313" key="9">
    <source>
        <dbReference type="EMBL" id="KAB5596331.1"/>
    </source>
</evidence>
<dbReference type="GO" id="GO:0008047">
    <property type="term" value="F:enzyme activator activity"/>
    <property type="evidence" value="ECO:0007669"/>
    <property type="project" value="UniProtKB-ARBA"/>
</dbReference>
<dbReference type="EMBL" id="SSOP01000002">
    <property type="protein sequence ID" value="KAB5596331.1"/>
    <property type="molecule type" value="Genomic_DNA"/>
</dbReference>
<evidence type="ECO:0000256" key="4">
    <source>
        <dbReference type="ARBA" id="ARBA00022837"/>
    </source>
</evidence>
<dbReference type="GO" id="GO:0055085">
    <property type="term" value="P:transmembrane transport"/>
    <property type="evidence" value="ECO:0007669"/>
    <property type="project" value="TreeGrafter"/>
</dbReference>